<evidence type="ECO:0000259" key="8">
    <source>
        <dbReference type="Pfam" id="PF01676"/>
    </source>
</evidence>
<gene>
    <name evidence="7 9" type="primary">apgM</name>
    <name evidence="9" type="ORF">D9Q81_03130</name>
</gene>
<evidence type="ECO:0000313" key="10">
    <source>
        <dbReference type="Proteomes" id="UP000278149"/>
    </source>
</evidence>
<dbReference type="InterPro" id="IPR023665">
    <property type="entry name" value="ApgAM_prokaryotes"/>
</dbReference>
<dbReference type="PANTHER" id="PTHR31209:SF0">
    <property type="entry name" value="METALLOENZYME DOMAIN-CONTAINING PROTEIN"/>
    <property type="match status" value="1"/>
</dbReference>
<comment type="caution">
    <text evidence="9">The sequence shown here is derived from an EMBL/GenBank/DDBJ whole genome shotgun (WGS) entry which is preliminary data.</text>
</comment>
<dbReference type="EC" id="5.4.2.12" evidence="7"/>
<dbReference type="UniPathway" id="UPA00109">
    <property type="reaction ID" value="UER00186"/>
</dbReference>
<comment type="function">
    <text evidence="2 7">Catalyzes the interconversion of 2-phosphoglycerate and 3-phosphoglycerate.</text>
</comment>
<evidence type="ECO:0000256" key="6">
    <source>
        <dbReference type="ARBA" id="ARBA00023235"/>
    </source>
</evidence>
<dbReference type="AlphaFoldDB" id="A0A3R9PEB1"/>
<dbReference type="CDD" id="cd16011">
    <property type="entry name" value="iPGM_like"/>
    <property type="match status" value="1"/>
</dbReference>
<dbReference type="GO" id="GO:0006096">
    <property type="term" value="P:glycolytic process"/>
    <property type="evidence" value="ECO:0007669"/>
    <property type="project" value="UniProtKB-UniRule"/>
</dbReference>
<evidence type="ECO:0000313" key="9">
    <source>
        <dbReference type="EMBL" id="RSN69609.1"/>
    </source>
</evidence>
<comment type="similarity">
    <text evidence="4 7">Belongs to the BPG-independent phosphoglycerate mutase family. A-PGAM subfamily.</text>
</comment>
<evidence type="ECO:0000256" key="4">
    <source>
        <dbReference type="ARBA" id="ARBA00005524"/>
    </source>
</evidence>
<keyword evidence="5 7" id="KW-0324">Glycolysis</keyword>
<evidence type="ECO:0000256" key="5">
    <source>
        <dbReference type="ARBA" id="ARBA00023152"/>
    </source>
</evidence>
<dbReference type="GO" id="GO:0004619">
    <property type="term" value="F:phosphoglycerate mutase activity"/>
    <property type="evidence" value="ECO:0007669"/>
    <property type="project" value="UniProtKB-UniRule"/>
</dbReference>
<organism evidence="9 10">
    <name type="scientific">Candidatus Korarchaeum cryptofilum</name>
    <dbReference type="NCBI Taxonomy" id="498846"/>
    <lineage>
        <taxon>Archaea</taxon>
        <taxon>Thermoproteota</taxon>
        <taxon>Candidatus Korarchaeia</taxon>
        <taxon>Candidatus Korarchaeales</taxon>
        <taxon>Candidatus Korarchaeaceae</taxon>
        <taxon>Candidatus Korarchaeum</taxon>
    </lineage>
</organism>
<dbReference type="InterPro" id="IPR006124">
    <property type="entry name" value="Metalloenzyme"/>
</dbReference>
<feature type="domain" description="Metalloenzyme" evidence="8">
    <location>
        <begin position="6"/>
        <end position="403"/>
    </location>
</feature>
<dbReference type="EMBL" id="RCOR01000018">
    <property type="protein sequence ID" value="RSN69609.1"/>
    <property type="molecule type" value="Genomic_DNA"/>
</dbReference>
<proteinExistence type="inferred from homology"/>
<dbReference type="HAMAP" id="MF_01402_A">
    <property type="entry name" value="ApgM_A"/>
    <property type="match status" value="1"/>
</dbReference>
<dbReference type="InterPro" id="IPR004456">
    <property type="entry name" value="Pglycerate_mutase_ApgM"/>
</dbReference>
<sequence>MRPMRRVILLIIDGLGDRPSQSLKWLTPLQAAEIPNMDLMAAKGLLGMQYPIAPGVPPGSDSGHLSIFGYDLDKEYPGRGVFEALSEGVVGDGVIFRANFSTVREENGKLIVVDRRAGRVEKEDASSLASELKDLYLLNGEVKAKFVHTLEHRGFLILEGEGLSSLVTDVDPHEEGYYVLEPEPIDDKAVKTAEAVREFLLISYRMLKDHEVNRKRIAEGKLPANFILLRGASSPPKLEPFSSRWGFKPAAVAAGPMYKGIARALGFEVFHPPGATGLPDSDFSSKIRKALDLLEEFDFIYVHMKGTDVASHNKDPQQKVRVLERIDLALEPLTDPPEDLLVVITGDHATPCSLGKHSGDPVPVLFYGRGLPRDDSSNFHELDAQVGGLGWFTGSSMMRLILNYSDRALEYGLRPFPRPRGYIPRIEMLNPLKI</sequence>
<name>A0A3R9PEB1_9CREN</name>
<accession>A0A3R9PEB1</accession>
<protein>
    <recommendedName>
        <fullName evidence="7">2,3-bisphosphoglycerate-independent phosphoglycerate mutase</fullName>
        <shortName evidence="7">BPG-independent PGAM</shortName>
        <shortName evidence="7">Phosphoglyceromutase</shortName>
        <shortName evidence="7">aPGAM</shortName>
        <ecNumber evidence="7">5.4.2.12</ecNumber>
    </recommendedName>
</protein>
<dbReference type="Proteomes" id="UP000278149">
    <property type="component" value="Unassembled WGS sequence"/>
</dbReference>
<evidence type="ECO:0000256" key="1">
    <source>
        <dbReference type="ARBA" id="ARBA00000370"/>
    </source>
</evidence>
<keyword evidence="6 7" id="KW-0413">Isomerase</keyword>
<comment type="catalytic activity">
    <reaction evidence="1 7">
        <text>(2R)-2-phosphoglycerate = (2R)-3-phosphoglycerate</text>
        <dbReference type="Rhea" id="RHEA:15901"/>
        <dbReference type="ChEBI" id="CHEBI:58272"/>
        <dbReference type="ChEBI" id="CHEBI:58289"/>
        <dbReference type="EC" id="5.4.2.12"/>
    </reaction>
</comment>
<dbReference type="GO" id="GO:0046872">
    <property type="term" value="F:metal ion binding"/>
    <property type="evidence" value="ECO:0007669"/>
    <property type="project" value="InterPro"/>
</dbReference>
<evidence type="ECO:0000256" key="7">
    <source>
        <dbReference type="HAMAP-Rule" id="MF_01402"/>
    </source>
</evidence>
<dbReference type="PIRSF" id="PIRSF006392">
    <property type="entry name" value="IPGAM_arch"/>
    <property type="match status" value="1"/>
</dbReference>
<dbReference type="PANTHER" id="PTHR31209">
    <property type="entry name" value="COFACTOR-INDEPENDENT PHOSPHOGLYCERATE MUTASE"/>
    <property type="match status" value="1"/>
</dbReference>
<evidence type="ECO:0000256" key="3">
    <source>
        <dbReference type="ARBA" id="ARBA00004798"/>
    </source>
</evidence>
<dbReference type="Gene3D" id="3.40.720.10">
    <property type="entry name" value="Alkaline Phosphatase, subunit A"/>
    <property type="match status" value="2"/>
</dbReference>
<evidence type="ECO:0000256" key="2">
    <source>
        <dbReference type="ARBA" id="ARBA00002315"/>
    </source>
</evidence>
<dbReference type="Pfam" id="PF01676">
    <property type="entry name" value="Metalloenzyme"/>
    <property type="match status" value="1"/>
</dbReference>
<comment type="pathway">
    <text evidence="3 7">Carbohydrate degradation; glycolysis; pyruvate from D-glyceraldehyde 3-phosphate: step 3/5.</text>
</comment>
<dbReference type="NCBIfam" id="TIGR00306">
    <property type="entry name" value="apgM"/>
    <property type="match status" value="1"/>
</dbReference>
<dbReference type="InterPro" id="IPR017850">
    <property type="entry name" value="Alkaline_phosphatase_core_sf"/>
</dbReference>
<dbReference type="SUPFAM" id="SSF53649">
    <property type="entry name" value="Alkaline phosphatase-like"/>
    <property type="match status" value="1"/>
</dbReference>
<reference evidence="9 10" key="1">
    <citation type="submission" date="2018-10" db="EMBL/GenBank/DDBJ databases">
        <title>Co-occurring genomic capacity for anaerobic methane metabolism and dissimilatory sulfite reduction discovered in the Korarchaeota.</title>
        <authorList>
            <person name="Mckay L.J."/>
            <person name="Dlakic M."/>
            <person name="Fields M.W."/>
            <person name="Delmont T.O."/>
            <person name="Eren A.M."/>
            <person name="Jay Z.J."/>
            <person name="Klingelsmith K.B."/>
            <person name="Rusch D.B."/>
            <person name="Inskeep W.P."/>
        </authorList>
    </citation>
    <scope>NUCLEOTIDE SEQUENCE [LARGE SCALE GENOMIC DNA]</scope>
    <source>
        <strain evidence="9 10">WS</strain>
    </source>
</reference>
<dbReference type="Pfam" id="PF10143">
    <property type="entry name" value="PhosphMutase"/>
    <property type="match status" value="1"/>
</dbReference>